<dbReference type="Proteomes" id="UP000008672">
    <property type="component" value="Unassembled WGS sequence"/>
</dbReference>
<protein>
    <submittedName>
        <fullName evidence="7">Si:dkey-225n22.4</fullName>
    </submittedName>
</protein>
<comment type="similarity">
    <text evidence="5">Belongs to the fibril-associated collagens with interrupted helices (FACIT) family.</text>
</comment>
<feature type="domain" description="VWFA" evidence="6">
    <location>
        <begin position="11"/>
        <end position="184"/>
    </location>
</feature>
<keyword evidence="1" id="KW-0732">Signal</keyword>
<dbReference type="PANTHER" id="PTHR24020">
    <property type="entry name" value="COLLAGEN ALPHA"/>
    <property type="match status" value="1"/>
</dbReference>
<reference evidence="7" key="2">
    <citation type="submission" date="2025-08" db="UniProtKB">
        <authorList>
            <consortium name="Ensembl"/>
        </authorList>
    </citation>
    <scope>IDENTIFICATION</scope>
</reference>
<dbReference type="eggNOG" id="KOG3544">
    <property type="taxonomic scope" value="Eukaryota"/>
</dbReference>
<gene>
    <name evidence="7" type="primary">LOC102353403</name>
</gene>
<dbReference type="InParanoid" id="H2ZXA3"/>
<dbReference type="PROSITE" id="PS50234">
    <property type="entry name" value="VWFA"/>
    <property type="match status" value="1"/>
</dbReference>
<dbReference type="SMART" id="SM00327">
    <property type="entry name" value="VWA"/>
    <property type="match status" value="1"/>
</dbReference>
<name>H2ZXA3_LATCH</name>
<proteinExistence type="inferred from homology"/>
<dbReference type="InterPro" id="IPR048287">
    <property type="entry name" value="TSPN-like_N"/>
</dbReference>
<evidence type="ECO:0000256" key="4">
    <source>
        <dbReference type="ARBA" id="ARBA00023278"/>
    </source>
</evidence>
<reference evidence="7" key="3">
    <citation type="submission" date="2025-09" db="UniProtKB">
        <authorList>
            <consortium name="Ensembl"/>
        </authorList>
    </citation>
    <scope>IDENTIFICATION</scope>
</reference>
<dbReference type="Ensembl" id="ENSLACT00000002038.1">
    <property type="protein sequence ID" value="ENSLACP00000002024.1"/>
    <property type="gene ID" value="ENSLACG00000001809.1"/>
</dbReference>
<evidence type="ECO:0000313" key="8">
    <source>
        <dbReference type="Proteomes" id="UP000008672"/>
    </source>
</evidence>
<dbReference type="Gene3D" id="2.60.120.200">
    <property type="match status" value="1"/>
</dbReference>
<evidence type="ECO:0000256" key="3">
    <source>
        <dbReference type="ARBA" id="ARBA00023119"/>
    </source>
</evidence>
<evidence type="ECO:0000256" key="5">
    <source>
        <dbReference type="ARBA" id="ARBA00049648"/>
    </source>
</evidence>
<keyword evidence="3" id="KW-0176">Collagen</keyword>
<dbReference type="AlphaFoldDB" id="H2ZXA3"/>
<dbReference type="SUPFAM" id="SSF53300">
    <property type="entry name" value="vWA-like"/>
    <property type="match status" value="1"/>
</dbReference>
<dbReference type="InterPro" id="IPR002035">
    <property type="entry name" value="VWF_A"/>
</dbReference>
<dbReference type="InterPro" id="IPR050525">
    <property type="entry name" value="ECM_Assembly_Org"/>
</dbReference>
<dbReference type="Pfam" id="PF00092">
    <property type="entry name" value="VWA"/>
    <property type="match status" value="1"/>
</dbReference>
<dbReference type="GeneTree" id="ENSGT00940000153769"/>
<evidence type="ECO:0000259" key="6">
    <source>
        <dbReference type="PROSITE" id="PS50234"/>
    </source>
</evidence>
<keyword evidence="2" id="KW-0677">Repeat</keyword>
<dbReference type="HOGENOM" id="CLU_639275_0_0_1"/>
<dbReference type="OMA" id="MVGLNIQ"/>
<dbReference type="PRINTS" id="PR00453">
    <property type="entry name" value="VWFADOMAIN"/>
</dbReference>
<evidence type="ECO:0000313" key="7">
    <source>
        <dbReference type="Ensembl" id="ENSLACP00000002024.1"/>
    </source>
</evidence>
<keyword evidence="8" id="KW-1185">Reference proteome</keyword>
<evidence type="ECO:0000256" key="1">
    <source>
        <dbReference type="ARBA" id="ARBA00022729"/>
    </source>
</evidence>
<dbReference type="Gene3D" id="3.40.50.410">
    <property type="entry name" value="von Willebrand factor, type A domain"/>
    <property type="match status" value="1"/>
</dbReference>
<keyword evidence="4" id="KW-0379">Hydroxylation</keyword>
<dbReference type="InterPro" id="IPR036465">
    <property type="entry name" value="vWFA_dom_sf"/>
</dbReference>
<dbReference type="GO" id="GO:0005581">
    <property type="term" value="C:collagen trimer"/>
    <property type="evidence" value="ECO:0007669"/>
    <property type="project" value="UniProtKB-KW"/>
</dbReference>
<sequence length="405" mass="45207">LLIGCRTAVNDLLFIIDGSWSVGYEDFDTAKNWLINVTSGFDIGPSYTQAAVIQYSDAPRLEIPFGQYWTNQELISAIKNIKYLGGNTQTGRAIKFGTEEVFPTSQRANTAKNRIAIVITDGKSQDFVIDPSEAARAQNIILFAVGVGSEITESELIAIANKPSSTYVLFAEDYTTIEKIREAMQQKLCEESVCPTRIPVASRDEKGFELMVGLKIKQKAQKIAGSLMSETAYMLTSVTDFVENTSHRDVFPEGLPTSYVFVATLRLNPPTIKEAFDLWRILSRSGIVQVAVTLDGKQKAVTFTTNSIKADLQKVTFRNSGLQKLFNEEWHQLKLLVMAKKVTLFLDDVQIQNLGLRSKDSVPCRSCLKQLVLLGSTCTVHIEIQKLRLYCDPQQSERETACEIY</sequence>
<dbReference type="EMBL" id="AFYH01135899">
    <property type="status" value="NOT_ANNOTATED_CDS"/>
    <property type="molecule type" value="Genomic_DNA"/>
</dbReference>
<dbReference type="PANTHER" id="PTHR24020:SF89">
    <property type="entry name" value="COLLAGEN ALPHA-1(XXI) CHAIN-LIKE ISOFORM X1"/>
    <property type="match status" value="1"/>
</dbReference>
<organism evidence="7 8">
    <name type="scientific">Latimeria chalumnae</name>
    <name type="common">Coelacanth</name>
    <dbReference type="NCBI Taxonomy" id="7897"/>
    <lineage>
        <taxon>Eukaryota</taxon>
        <taxon>Metazoa</taxon>
        <taxon>Chordata</taxon>
        <taxon>Craniata</taxon>
        <taxon>Vertebrata</taxon>
        <taxon>Euteleostomi</taxon>
        <taxon>Coelacanthiformes</taxon>
        <taxon>Coelacanthidae</taxon>
        <taxon>Latimeria</taxon>
    </lineage>
</organism>
<dbReference type="STRING" id="7897.ENSLACP00000002024"/>
<dbReference type="SMART" id="SM00210">
    <property type="entry name" value="TSPN"/>
    <property type="match status" value="1"/>
</dbReference>
<dbReference type="SUPFAM" id="SSF49899">
    <property type="entry name" value="Concanavalin A-like lectins/glucanases"/>
    <property type="match status" value="1"/>
</dbReference>
<reference evidence="8" key="1">
    <citation type="submission" date="2011-08" db="EMBL/GenBank/DDBJ databases">
        <title>The draft genome of Latimeria chalumnae.</title>
        <authorList>
            <person name="Di Palma F."/>
            <person name="Alfoldi J."/>
            <person name="Johnson J."/>
            <person name="Berlin A."/>
            <person name="Gnerre S."/>
            <person name="Jaffe D."/>
            <person name="MacCallum I."/>
            <person name="Young S."/>
            <person name="Walker B.J."/>
            <person name="Lander E."/>
            <person name="Lindblad-Toh K."/>
        </authorList>
    </citation>
    <scope>NUCLEOTIDE SEQUENCE [LARGE SCALE GENOMIC DNA]</scope>
    <source>
        <strain evidence="8">Wild caught</strain>
    </source>
</reference>
<dbReference type="EMBL" id="AFYH01135900">
    <property type="status" value="NOT_ANNOTATED_CDS"/>
    <property type="molecule type" value="Genomic_DNA"/>
</dbReference>
<dbReference type="InterPro" id="IPR013320">
    <property type="entry name" value="ConA-like_dom_sf"/>
</dbReference>
<evidence type="ECO:0000256" key="2">
    <source>
        <dbReference type="ARBA" id="ARBA00022737"/>
    </source>
</evidence>
<accession>H2ZXA3</accession>
<dbReference type="CDD" id="cd01472">
    <property type="entry name" value="vWA_collagen"/>
    <property type="match status" value="1"/>
</dbReference>
<dbReference type="FunFam" id="3.40.50.410:FF:000041">
    <property type="entry name" value="Collagen alpha-1(XXI) chain isoform X1"/>
    <property type="match status" value="1"/>
</dbReference>